<dbReference type="AlphaFoldDB" id="A0A4Z0RXG0"/>
<keyword evidence="2" id="KW-1133">Transmembrane helix</keyword>
<protein>
    <submittedName>
        <fullName evidence="3">Uncharacterized protein</fullName>
    </submittedName>
</protein>
<evidence type="ECO:0000313" key="3">
    <source>
        <dbReference type="EMBL" id="TGE71827.1"/>
    </source>
</evidence>
<name>A0A4Z0RXG0_WEICO</name>
<gene>
    <name evidence="3" type="ORF">C6P11_07415</name>
</gene>
<evidence type="ECO:0000313" key="4">
    <source>
        <dbReference type="Proteomes" id="UP000297646"/>
    </source>
</evidence>
<keyword evidence="2" id="KW-0472">Membrane</keyword>
<dbReference type="GO" id="GO:1990281">
    <property type="term" value="C:efflux pump complex"/>
    <property type="evidence" value="ECO:0007669"/>
    <property type="project" value="TreeGrafter"/>
</dbReference>
<organism evidence="3 4">
    <name type="scientific">Weissella confusa</name>
    <name type="common">Lactobacillus confusus</name>
    <dbReference type="NCBI Taxonomy" id="1583"/>
    <lineage>
        <taxon>Bacteria</taxon>
        <taxon>Bacillati</taxon>
        <taxon>Bacillota</taxon>
        <taxon>Bacilli</taxon>
        <taxon>Lactobacillales</taxon>
        <taxon>Lactobacillaceae</taxon>
        <taxon>Weissella</taxon>
    </lineage>
</organism>
<dbReference type="Gene3D" id="2.40.50.100">
    <property type="match status" value="1"/>
</dbReference>
<dbReference type="OrthoDB" id="9809197at2"/>
<keyword evidence="2" id="KW-0812">Transmembrane</keyword>
<dbReference type="PANTHER" id="PTHR30469:SF15">
    <property type="entry name" value="HLYD FAMILY OF SECRETION PROTEINS"/>
    <property type="match status" value="1"/>
</dbReference>
<evidence type="ECO:0000256" key="2">
    <source>
        <dbReference type="SAM" id="Phobius"/>
    </source>
</evidence>
<dbReference type="Proteomes" id="UP000297646">
    <property type="component" value="Unassembled WGS sequence"/>
</dbReference>
<feature type="transmembrane region" description="Helical" evidence="2">
    <location>
        <begin position="7"/>
        <end position="27"/>
    </location>
</feature>
<dbReference type="RefSeq" id="WP_135519946.1">
    <property type="nucleotide sequence ID" value="NZ_PVSN01000051.1"/>
</dbReference>
<dbReference type="PANTHER" id="PTHR30469">
    <property type="entry name" value="MULTIDRUG RESISTANCE PROTEIN MDTA"/>
    <property type="match status" value="1"/>
</dbReference>
<comment type="caution">
    <text evidence="3">The sequence shown here is derived from an EMBL/GenBank/DDBJ whole genome shotgun (WGS) entry which is preliminary data.</text>
</comment>
<dbReference type="GO" id="GO:0015562">
    <property type="term" value="F:efflux transmembrane transporter activity"/>
    <property type="evidence" value="ECO:0007669"/>
    <property type="project" value="TreeGrafter"/>
</dbReference>
<dbReference type="EMBL" id="PVSN01000051">
    <property type="protein sequence ID" value="TGE71827.1"/>
    <property type="molecule type" value="Genomic_DNA"/>
</dbReference>
<sequence length="341" mass="35974">MKKRTKIVIGSAVGVLVVGGVIVSQMGGSSEKHVIATTKVQEQPSLKESGVVQPMQIQEVALGSMKPVQILVKNGQTVKAGDALMTLQAEDANSDVSEAQAEVTKLQAQVGIQQEALNNAQKAMNSEDGGGSQDAVTQAKMALSDAQNDLQAAQAKVTNIQGKVAKTVTAKFDGVVDLDQTNPDTPKLQVLSQTKHVVTTVSDGDYDKVKPDAEVTVNGVSDHDKKTAQRVLEVSAVPTKDSNRKLAKYEFTVSLDDTFRYGQPVTVSLAQPGIVVPKSAVKTINGQTVVYRVVNGKAVKTVVDSHVGNNNVIVTANLAENDRVVTDYDSAKDGEAIDGAN</sequence>
<feature type="coiled-coil region" evidence="1">
    <location>
        <begin position="89"/>
        <end position="163"/>
    </location>
</feature>
<keyword evidence="1" id="KW-0175">Coiled coil</keyword>
<proteinExistence type="predicted"/>
<dbReference type="SUPFAM" id="SSF111369">
    <property type="entry name" value="HlyD-like secretion proteins"/>
    <property type="match status" value="1"/>
</dbReference>
<dbReference type="Gene3D" id="2.40.420.20">
    <property type="match status" value="1"/>
</dbReference>
<accession>A0A4Z0RXG0</accession>
<evidence type="ECO:0000256" key="1">
    <source>
        <dbReference type="SAM" id="Coils"/>
    </source>
</evidence>
<reference evidence="3 4" key="1">
    <citation type="submission" date="2018-03" db="EMBL/GenBank/DDBJ databases">
        <title>Genome sequencing of Weissella confusa isolates.</title>
        <authorList>
            <person name="Kajala I."/>
            <person name="Baruah R."/>
            <person name="Bergsveinson J."/>
            <person name="Juvonen R."/>
            <person name="Ziola B."/>
        </authorList>
    </citation>
    <scope>NUCLEOTIDE SEQUENCE [LARGE SCALE GENOMIC DNA]</scope>
    <source>
        <strain evidence="3 4">VTT E-062653</strain>
    </source>
</reference>